<dbReference type="Pfam" id="PF26125">
    <property type="entry name" value="AcrVA2-like"/>
    <property type="match status" value="1"/>
</dbReference>
<dbReference type="RefSeq" id="WP_114484997.1">
    <property type="nucleotide sequence ID" value="NZ_CBCSHM010000005.1"/>
</dbReference>
<evidence type="ECO:0000313" key="3">
    <source>
        <dbReference type="Proteomes" id="UP000253204"/>
    </source>
</evidence>
<dbReference type="CDD" id="cd22987">
    <property type="entry name" value="AcrVA2-like"/>
    <property type="match status" value="1"/>
</dbReference>
<dbReference type="EMBL" id="QPIJ01000001">
    <property type="protein sequence ID" value="RCV93669.1"/>
    <property type="molecule type" value="Genomic_DNA"/>
</dbReference>
<feature type="region of interest" description="Disordered" evidence="1">
    <location>
        <begin position="287"/>
        <end position="318"/>
    </location>
</feature>
<dbReference type="AlphaFoldDB" id="A0A368U8Z6"/>
<gene>
    <name evidence="2" type="ORF">DU506_00500</name>
</gene>
<keyword evidence="3" id="KW-1185">Reference proteome</keyword>
<proteinExistence type="predicted"/>
<comment type="caution">
    <text evidence="2">The sequence shown here is derived from an EMBL/GenBank/DDBJ whole genome shotgun (WGS) entry which is preliminary data.</text>
</comment>
<dbReference type="InterPro" id="IPR058915">
    <property type="entry name" value="AcrVA2-like"/>
</dbReference>
<dbReference type="OrthoDB" id="5514004at2"/>
<name>A0A368U8Z6_9GAMM</name>
<dbReference type="Proteomes" id="UP000253204">
    <property type="component" value="Unassembled WGS sequence"/>
</dbReference>
<reference evidence="2 3" key="1">
    <citation type="submission" date="2018-07" db="EMBL/GenBank/DDBJ databases">
        <title>Halomonas rutogse sp. nov., isolated from Lake TangqianCo on Tibetan Plateau.</title>
        <authorList>
            <person name="Lu H."/>
            <person name="Xing P."/>
            <person name="Wu Q."/>
        </authorList>
    </citation>
    <scope>NUCLEOTIDE SEQUENCE [LARGE SCALE GENOMIC DNA]</scope>
    <source>
        <strain evidence="2 3">TQ8S</strain>
    </source>
</reference>
<evidence type="ECO:0000313" key="2">
    <source>
        <dbReference type="EMBL" id="RCV93669.1"/>
    </source>
</evidence>
<evidence type="ECO:0000256" key="1">
    <source>
        <dbReference type="SAM" id="MobiDB-lite"/>
    </source>
</evidence>
<organism evidence="2 3">
    <name type="scientific">Vreelandella rituensis</name>
    <dbReference type="NCBI Taxonomy" id="2282306"/>
    <lineage>
        <taxon>Bacteria</taxon>
        <taxon>Pseudomonadati</taxon>
        <taxon>Pseudomonadota</taxon>
        <taxon>Gammaproteobacteria</taxon>
        <taxon>Oceanospirillales</taxon>
        <taxon>Halomonadaceae</taxon>
        <taxon>Vreelandella</taxon>
    </lineage>
</organism>
<accession>A0A368U8Z6</accession>
<sequence length="351" mass="39568">MGNHAPRPKQHLIAAGKLYPGAWRAVDDFRASRGQGLPDWPDWCFIPIAATLAIVADDTGVDAAMLGVTNLERVADAARLAALASWRVTQGVYRFDETLYPCVLDTPLDRELPVELLYRLPEWCVYVETPGRTWMESPLHGFWAHLEFDVNTQRHELRLLLDSEAVLAPVILHLHAGTLLDALESGVKESVRQAVRIGLTRQAAQFVDAKDEIRALAEQLAPLVSLLIYLCTQAAEVGTPDNRPVNPRPTRTKQGWRLFPAQKVKTWEVGVRMGAALRSAYQQRELADVAPEPSDTRQRPHIRRSHWHGFWTGPRDPKRSQERRFSVRWLPPIPVNVDDVAELPVTVRPVK</sequence>
<protein>
    <submittedName>
        <fullName evidence="2">Uncharacterized protein</fullName>
    </submittedName>
</protein>